<reference evidence="1 2" key="1">
    <citation type="journal article" date="2023" name="J. Hered.">
        <title>Chromosome-level genome of the wood stork (Mycteria americana) provides insight into avian chromosome evolution.</title>
        <authorList>
            <person name="Flamio R. Jr."/>
            <person name="Ramstad K.M."/>
        </authorList>
    </citation>
    <scope>NUCLEOTIDE SEQUENCE [LARGE SCALE GENOMIC DNA]</scope>
    <source>
        <strain evidence="1">JAX WOST 10</strain>
    </source>
</reference>
<protein>
    <submittedName>
        <fullName evidence="1">Uncharacterized protein</fullName>
    </submittedName>
</protein>
<dbReference type="EMBL" id="JAUNZN010000001">
    <property type="protein sequence ID" value="KAK4831217.1"/>
    <property type="molecule type" value="Genomic_DNA"/>
</dbReference>
<keyword evidence="2" id="KW-1185">Reference proteome</keyword>
<organism evidence="1 2">
    <name type="scientific">Mycteria americana</name>
    <name type="common">Wood stork</name>
    <dbReference type="NCBI Taxonomy" id="33587"/>
    <lineage>
        <taxon>Eukaryota</taxon>
        <taxon>Metazoa</taxon>
        <taxon>Chordata</taxon>
        <taxon>Craniata</taxon>
        <taxon>Vertebrata</taxon>
        <taxon>Euteleostomi</taxon>
        <taxon>Archelosauria</taxon>
        <taxon>Archosauria</taxon>
        <taxon>Dinosauria</taxon>
        <taxon>Saurischia</taxon>
        <taxon>Theropoda</taxon>
        <taxon>Coelurosauria</taxon>
        <taxon>Aves</taxon>
        <taxon>Neognathae</taxon>
        <taxon>Neoaves</taxon>
        <taxon>Aequornithes</taxon>
        <taxon>Ciconiiformes</taxon>
        <taxon>Ciconiidae</taxon>
        <taxon>Mycteria</taxon>
    </lineage>
</organism>
<dbReference type="AlphaFoldDB" id="A0AAN7PH91"/>
<evidence type="ECO:0000313" key="2">
    <source>
        <dbReference type="Proteomes" id="UP001333110"/>
    </source>
</evidence>
<evidence type="ECO:0000313" key="1">
    <source>
        <dbReference type="EMBL" id="KAK4831217.1"/>
    </source>
</evidence>
<dbReference type="Proteomes" id="UP001333110">
    <property type="component" value="Unassembled WGS sequence"/>
</dbReference>
<accession>A0AAN7PH91</accession>
<proteinExistence type="predicted"/>
<comment type="caution">
    <text evidence="1">The sequence shown here is derived from an EMBL/GenBank/DDBJ whole genome shotgun (WGS) entry which is preliminary data.</text>
</comment>
<sequence length="127" mass="14951">MVRGVTKERILMKERTVMKARILTLDFRQVEVNGSYSNWRLITNRVPERSNLGTVVFNVFINGLEKAVECTLNSFGDYTKLRTPVNMLDSRAAIQEDKLKEWADRKLMNFNRAKYEDLHMERKNPLQ</sequence>
<gene>
    <name evidence="1" type="ORF">QYF61_016054</name>
</gene>
<name>A0AAN7PH91_MYCAM</name>